<dbReference type="EMBL" id="NPHW01002299">
    <property type="protein sequence ID" value="OXV11778.1"/>
    <property type="molecule type" value="Genomic_DNA"/>
</dbReference>
<reference evidence="2 3" key="1">
    <citation type="journal article" date="2015" name="Environ. Microbiol.">
        <title>Metagenome sequence of Elaphomyces granulatus from sporocarp tissue reveals Ascomycota ectomycorrhizal fingerprints of genome expansion and a Proteobacteria-rich microbiome.</title>
        <authorList>
            <person name="Quandt C.A."/>
            <person name="Kohler A."/>
            <person name="Hesse C.N."/>
            <person name="Sharpton T.J."/>
            <person name="Martin F."/>
            <person name="Spatafora J.W."/>
        </authorList>
    </citation>
    <scope>NUCLEOTIDE SEQUENCE [LARGE SCALE GENOMIC DNA]</scope>
    <source>
        <strain evidence="2 3">OSC145934</strain>
    </source>
</reference>
<accession>A0A232M619</accession>
<sequence>MMSGYPFGHEVADFLEIDQLSKPYRLGVFLIYTAFDLAINAAAGAAAAAAAGHAIGTPATADVLRLAALAGLTKSGMVSGLAILGWFYIDCLLFLLMAIVMNPFVLAQLLTISISAVVLGEGKTPGLLLTPISFVRKELCIAALAAAIPLHFQLSHHLAWPPPNLLGLVFKCIVPCCCCISFPPIWPVAALPLNCAGAVIFAAVARKYDFPLCPLSVAATAAAVYGTVTMFPTMCISYGMNIVIRRRLAAGDTDMERQVERRLRMLRGLMDPDENSPLIQSLTRTNTFGSLI</sequence>
<keyword evidence="1" id="KW-0472">Membrane</keyword>
<dbReference type="AlphaFoldDB" id="A0A232M619"/>
<evidence type="ECO:0000313" key="3">
    <source>
        <dbReference type="Proteomes" id="UP000243515"/>
    </source>
</evidence>
<evidence type="ECO:0000256" key="1">
    <source>
        <dbReference type="SAM" id="Phobius"/>
    </source>
</evidence>
<evidence type="ECO:0000313" key="2">
    <source>
        <dbReference type="EMBL" id="OXV11778.1"/>
    </source>
</evidence>
<gene>
    <name evidence="2" type="ORF">Egran_00461</name>
</gene>
<dbReference type="Proteomes" id="UP000243515">
    <property type="component" value="Unassembled WGS sequence"/>
</dbReference>
<feature type="transmembrane region" description="Helical" evidence="1">
    <location>
        <begin position="29"/>
        <end position="51"/>
    </location>
</feature>
<name>A0A232M619_9EURO</name>
<organism evidence="2 3">
    <name type="scientific">Elaphomyces granulatus</name>
    <dbReference type="NCBI Taxonomy" id="519963"/>
    <lineage>
        <taxon>Eukaryota</taxon>
        <taxon>Fungi</taxon>
        <taxon>Dikarya</taxon>
        <taxon>Ascomycota</taxon>
        <taxon>Pezizomycotina</taxon>
        <taxon>Eurotiomycetes</taxon>
        <taxon>Eurotiomycetidae</taxon>
        <taxon>Eurotiales</taxon>
        <taxon>Elaphomycetaceae</taxon>
        <taxon>Elaphomyces</taxon>
    </lineage>
</organism>
<protein>
    <submittedName>
        <fullName evidence="2">Uncharacterized protein</fullName>
    </submittedName>
</protein>
<keyword evidence="3" id="KW-1185">Reference proteome</keyword>
<proteinExistence type="predicted"/>
<feature type="transmembrane region" description="Helical" evidence="1">
    <location>
        <begin position="95"/>
        <end position="119"/>
    </location>
</feature>
<feature type="transmembrane region" description="Helical" evidence="1">
    <location>
        <begin position="189"/>
        <end position="205"/>
    </location>
</feature>
<keyword evidence="1" id="KW-1133">Transmembrane helix</keyword>
<comment type="caution">
    <text evidence="2">The sequence shown here is derived from an EMBL/GenBank/DDBJ whole genome shotgun (WGS) entry which is preliminary data.</text>
</comment>
<feature type="transmembrane region" description="Helical" evidence="1">
    <location>
        <begin position="217"/>
        <end position="238"/>
    </location>
</feature>
<keyword evidence="1" id="KW-0812">Transmembrane</keyword>